<protein>
    <submittedName>
        <fullName evidence="1">SH3 domain-containing protein</fullName>
    </submittedName>
</protein>
<sequence>MNGYSKKYKGITVLLFSFFALGCIQSGNKEPVMEARAGKERLPDTSDTEVSSAKLIPGSYGEASVAIDENNLVTGFYGYYDAWDEKYQEFTKLCLFYFKGQFRNDSTIRILTAWPTTEQRLTGTLIIKENGINIVLNDIPYGYAAVDFTDKYGYSRALEDKRSWVEIRIVQSKKAPLFSAPDSTRQLNAYLIANDVVKVVARKDKWYEVEYAVPGSSNKPLIAWIPDSLLYDKDPEKW</sequence>
<dbReference type="AlphaFoldDB" id="A0AAJ5WXE7"/>
<accession>A0AAJ5WXE7</accession>
<dbReference type="EMBL" id="CP119311">
    <property type="protein sequence ID" value="WEK37964.1"/>
    <property type="molecule type" value="Genomic_DNA"/>
</dbReference>
<reference evidence="1" key="1">
    <citation type="submission" date="2023-03" db="EMBL/GenBank/DDBJ databases">
        <title>Andean soil-derived lignocellulolytic bacterial consortium as a source of novel taxa and putative plastic-active enzymes.</title>
        <authorList>
            <person name="Diaz-Garcia L."/>
            <person name="Chuvochina M."/>
            <person name="Feuerriegel G."/>
            <person name="Bunk B."/>
            <person name="Sproer C."/>
            <person name="Streit W.R."/>
            <person name="Rodriguez L.M."/>
            <person name="Overmann J."/>
            <person name="Jimenez D.J."/>
        </authorList>
    </citation>
    <scope>NUCLEOTIDE SEQUENCE</scope>
    <source>
        <strain evidence="1">MAG 7</strain>
    </source>
</reference>
<evidence type="ECO:0000313" key="1">
    <source>
        <dbReference type="EMBL" id="WEK37964.1"/>
    </source>
</evidence>
<evidence type="ECO:0000313" key="2">
    <source>
        <dbReference type="Proteomes" id="UP001220610"/>
    </source>
</evidence>
<gene>
    <name evidence="1" type="ORF">P0Y53_10680</name>
</gene>
<dbReference type="PROSITE" id="PS51257">
    <property type="entry name" value="PROKAR_LIPOPROTEIN"/>
    <property type="match status" value="1"/>
</dbReference>
<dbReference type="Proteomes" id="UP001220610">
    <property type="component" value="Chromosome"/>
</dbReference>
<organism evidence="1 2">
    <name type="scientific">Candidatus Pseudobacter hemicellulosilyticus</name>
    <dbReference type="NCBI Taxonomy" id="3121375"/>
    <lineage>
        <taxon>Bacteria</taxon>
        <taxon>Pseudomonadati</taxon>
        <taxon>Bacteroidota</taxon>
        <taxon>Chitinophagia</taxon>
        <taxon>Chitinophagales</taxon>
        <taxon>Chitinophagaceae</taxon>
        <taxon>Pseudobacter</taxon>
    </lineage>
</organism>
<dbReference type="Pfam" id="PF06347">
    <property type="entry name" value="SH3_4"/>
    <property type="match status" value="1"/>
</dbReference>
<dbReference type="InterPro" id="IPR010466">
    <property type="entry name" value="DUF1058"/>
</dbReference>
<name>A0AAJ5WXE7_9BACT</name>
<proteinExistence type="predicted"/>